<name>A0ABP9WZ07_9CHLR</name>
<dbReference type="Pfam" id="PF14409">
    <property type="entry name" value="Herpeto_peptide"/>
    <property type="match status" value="1"/>
</dbReference>
<dbReference type="EMBL" id="BAABRU010000006">
    <property type="protein sequence ID" value="GAA5528304.1"/>
    <property type="molecule type" value="Genomic_DNA"/>
</dbReference>
<reference evidence="1 2" key="1">
    <citation type="submission" date="2024-02" db="EMBL/GenBank/DDBJ databases">
        <title>Herpetosiphon gulosus NBRC 112829.</title>
        <authorList>
            <person name="Ichikawa N."/>
            <person name="Katano-Makiyama Y."/>
            <person name="Hidaka K."/>
        </authorList>
    </citation>
    <scope>NUCLEOTIDE SEQUENCE [LARGE SCALE GENOMIC DNA]</scope>
    <source>
        <strain evidence="1 2">NBRC 112829</strain>
    </source>
</reference>
<keyword evidence="2" id="KW-1185">Reference proteome</keyword>
<proteinExistence type="predicted"/>
<accession>A0ABP9WZ07</accession>
<organism evidence="1 2">
    <name type="scientific">Herpetosiphon gulosus</name>
    <dbReference type="NCBI Taxonomy" id="1973496"/>
    <lineage>
        <taxon>Bacteria</taxon>
        <taxon>Bacillati</taxon>
        <taxon>Chloroflexota</taxon>
        <taxon>Chloroflexia</taxon>
        <taxon>Herpetosiphonales</taxon>
        <taxon>Herpetosiphonaceae</taxon>
        <taxon>Herpetosiphon</taxon>
    </lineage>
</organism>
<comment type="caution">
    <text evidence="1">The sequence shown here is derived from an EMBL/GenBank/DDBJ whole genome shotgun (WGS) entry which is preliminary data.</text>
</comment>
<dbReference type="Proteomes" id="UP001428290">
    <property type="component" value="Unassembled WGS sequence"/>
</dbReference>
<sequence length="54" mass="5948">MEFENTKIEELPTIFGLTYLEEEAAEIEDIVGCIVINGFSGTSCDDSDDGYLIP</sequence>
<dbReference type="RefSeq" id="WP_345721917.1">
    <property type="nucleotide sequence ID" value="NZ_BAABRU010000006.1"/>
</dbReference>
<evidence type="ECO:0000313" key="1">
    <source>
        <dbReference type="EMBL" id="GAA5528304.1"/>
    </source>
</evidence>
<gene>
    <name evidence="1" type="ORF">Hgul01_02102</name>
</gene>
<protein>
    <submittedName>
        <fullName evidence="1">Uncharacterized protein</fullName>
    </submittedName>
</protein>
<evidence type="ECO:0000313" key="2">
    <source>
        <dbReference type="Proteomes" id="UP001428290"/>
    </source>
</evidence>